<comment type="subcellular location">
    <subcellularLocation>
        <location evidence="1">Cytoplasm</location>
        <location evidence="1">Cytosol</location>
    </subcellularLocation>
</comment>
<protein>
    <recommendedName>
        <fullName evidence="3">Ubiquitin-like domain-containing protein</fullName>
    </recommendedName>
</protein>
<dbReference type="InterPro" id="IPR000626">
    <property type="entry name" value="Ubiquitin-like_dom"/>
</dbReference>
<dbReference type="Pfam" id="PF00240">
    <property type="entry name" value="ubiquitin"/>
    <property type="match status" value="1"/>
</dbReference>
<comment type="caution">
    <text evidence="4">The sequence shown here is derived from an EMBL/GenBank/DDBJ whole genome shotgun (WGS) entry which is preliminary data.</text>
</comment>
<proteinExistence type="predicted"/>
<evidence type="ECO:0000256" key="1">
    <source>
        <dbReference type="ARBA" id="ARBA00004514"/>
    </source>
</evidence>
<reference evidence="4 5" key="1">
    <citation type="journal article" date="2019" name="Sci. Rep.">
        <title>Comparative genomics of chytrid fungi reveal insights into the obligate biotrophic and pathogenic lifestyle of Synchytrium endobioticum.</title>
        <authorList>
            <person name="van de Vossenberg B.T.L.H."/>
            <person name="Warris S."/>
            <person name="Nguyen H.D.T."/>
            <person name="van Gent-Pelzer M.P.E."/>
            <person name="Joly D.L."/>
            <person name="van de Geest H.C."/>
            <person name="Bonants P.J.M."/>
            <person name="Smith D.S."/>
            <person name="Levesque C.A."/>
            <person name="van der Lee T.A.J."/>
        </authorList>
    </citation>
    <scope>NUCLEOTIDE SEQUENCE [LARGE SCALE GENOMIC DNA]</scope>
    <source>
        <strain evidence="4 5">CBS 675.73</strain>
    </source>
</reference>
<dbReference type="Proteomes" id="UP000320333">
    <property type="component" value="Unassembled WGS sequence"/>
</dbReference>
<dbReference type="AlphaFoldDB" id="A0A507FE32"/>
<keyword evidence="2" id="KW-0963">Cytoplasm</keyword>
<dbReference type="SMART" id="SM00213">
    <property type="entry name" value="UBQ"/>
    <property type="match status" value="1"/>
</dbReference>
<evidence type="ECO:0000313" key="5">
    <source>
        <dbReference type="Proteomes" id="UP000320333"/>
    </source>
</evidence>
<dbReference type="PANTHER" id="PTHR46555">
    <property type="entry name" value="UBIQUITIN-LIKE PROTEIN 4A"/>
    <property type="match status" value="1"/>
</dbReference>
<organism evidence="4 5">
    <name type="scientific">Chytriomyces confervae</name>
    <dbReference type="NCBI Taxonomy" id="246404"/>
    <lineage>
        <taxon>Eukaryota</taxon>
        <taxon>Fungi</taxon>
        <taxon>Fungi incertae sedis</taxon>
        <taxon>Chytridiomycota</taxon>
        <taxon>Chytridiomycota incertae sedis</taxon>
        <taxon>Chytridiomycetes</taxon>
        <taxon>Chytridiales</taxon>
        <taxon>Chytriomycetaceae</taxon>
        <taxon>Chytriomyces</taxon>
    </lineage>
</organism>
<name>A0A507FE32_9FUNG</name>
<dbReference type="InterPro" id="IPR047154">
    <property type="entry name" value="UBL4A-like"/>
</dbReference>
<accession>A0A507FE32</accession>
<dbReference type="InterPro" id="IPR029071">
    <property type="entry name" value="Ubiquitin-like_domsf"/>
</dbReference>
<dbReference type="GO" id="GO:0071818">
    <property type="term" value="C:BAT3 complex"/>
    <property type="evidence" value="ECO:0007669"/>
    <property type="project" value="TreeGrafter"/>
</dbReference>
<dbReference type="SUPFAM" id="SSF54236">
    <property type="entry name" value="Ubiquitin-like"/>
    <property type="match status" value="1"/>
</dbReference>
<dbReference type="PANTHER" id="PTHR46555:SF1">
    <property type="entry name" value="UBIQUITIN-LIKE PROTEIN 4A"/>
    <property type="match status" value="1"/>
</dbReference>
<dbReference type="GO" id="GO:0071816">
    <property type="term" value="P:tail-anchored membrane protein insertion into ER membrane"/>
    <property type="evidence" value="ECO:0007669"/>
    <property type="project" value="TreeGrafter"/>
</dbReference>
<sequence length="214" mass="22387">MGKTTASEASFIKSVLEGLTRRPVKHRFDVEDNASEGHSLPAASRPFSLRVNGEEVSEVFSVTVKALKGNTTPTAIEGLNAFDAVDLLKNKAAIALDVPVAQLRLVYKGKALSAGSKTLQDYSISAGAIVHVMVSAAVAAPATPAPVTPSADDVVASVGASKEFWADVNAVIAKHLKDVKKDVNVKVLNSFVHAYADLVVDGPKSAAVKKNAKK</sequence>
<dbReference type="GO" id="GO:0006620">
    <property type="term" value="P:post-translational protein targeting to endoplasmic reticulum membrane"/>
    <property type="evidence" value="ECO:0007669"/>
    <property type="project" value="InterPro"/>
</dbReference>
<dbReference type="PROSITE" id="PS50053">
    <property type="entry name" value="UBIQUITIN_2"/>
    <property type="match status" value="1"/>
</dbReference>
<dbReference type="EMBL" id="QEAP01000129">
    <property type="protein sequence ID" value="TPX74382.1"/>
    <property type="molecule type" value="Genomic_DNA"/>
</dbReference>
<keyword evidence="5" id="KW-1185">Reference proteome</keyword>
<evidence type="ECO:0000256" key="2">
    <source>
        <dbReference type="ARBA" id="ARBA00022490"/>
    </source>
</evidence>
<gene>
    <name evidence="4" type="ORF">CcCBS67573_g04349</name>
</gene>
<dbReference type="OrthoDB" id="428577at2759"/>
<dbReference type="STRING" id="246404.A0A507FE32"/>
<dbReference type="GO" id="GO:0051087">
    <property type="term" value="F:protein-folding chaperone binding"/>
    <property type="evidence" value="ECO:0007669"/>
    <property type="project" value="TreeGrafter"/>
</dbReference>
<dbReference type="Gene3D" id="3.10.20.90">
    <property type="entry name" value="Phosphatidylinositol 3-kinase Catalytic Subunit, Chain A, domain 1"/>
    <property type="match status" value="1"/>
</dbReference>
<feature type="domain" description="Ubiquitin-like" evidence="3">
    <location>
        <begin position="60"/>
        <end position="135"/>
    </location>
</feature>
<evidence type="ECO:0000313" key="4">
    <source>
        <dbReference type="EMBL" id="TPX74382.1"/>
    </source>
</evidence>
<evidence type="ECO:0000259" key="3">
    <source>
        <dbReference type="PROSITE" id="PS50053"/>
    </source>
</evidence>